<dbReference type="EnsemblPlants" id="MELO3C012262.2.1">
    <property type="protein sequence ID" value="MELO3C012262.2.1"/>
    <property type="gene ID" value="MELO3C012262.2"/>
</dbReference>
<accession>A0A9I9D351</accession>
<dbReference type="Gramene" id="MELO3C012262.2.1">
    <property type="protein sequence ID" value="MELO3C012262.2.1"/>
    <property type="gene ID" value="MELO3C012262.2"/>
</dbReference>
<reference evidence="1" key="1">
    <citation type="submission" date="2023-03" db="UniProtKB">
        <authorList>
            <consortium name="EnsemblPlants"/>
        </authorList>
    </citation>
    <scope>IDENTIFICATION</scope>
</reference>
<sequence>MGRLFEIFNSPLPPLLCFGSITEAAVVASAATMSVRCCFHVDVLLVLLEVKKRKKMEITTWRKLFQNRWIGVIMMMIRLIGELRFSFRSSTRI</sequence>
<dbReference type="AlphaFoldDB" id="A0A9I9D351"/>
<evidence type="ECO:0000313" key="1">
    <source>
        <dbReference type="EnsemblPlants" id="MELO3C012262.2.1"/>
    </source>
</evidence>
<protein>
    <submittedName>
        <fullName evidence="1">Uncharacterized protein</fullName>
    </submittedName>
</protein>
<organism evidence="1">
    <name type="scientific">Cucumis melo</name>
    <name type="common">Muskmelon</name>
    <dbReference type="NCBI Taxonomy" id="3656"/>
    <lineage>
        <taxon>Eukaryota</taxon>
        <taxon>Viridiplantae</taxon>
        <taxon>Streptophyta</taxon>
        <taxon>Embryophyta</taxon>
        <taxon>Tracheophyta</taxon>
        <taxon>Spermatophyta</taxon>
        <taxon>Magnoliopsida</taxon>
        <taxon>eudicotyledons</taxon>
        <taxon>Gunneridae</taxon>
        <taxon>Pentapetalae</taxon>
        <taxon>rosids</taxon>
        <taxon>fabids</taxon>
        <taxon>Cucurbitales</taxon>
        <taxon>Cucurbitaceae</taxon>
        <taxon>Benincaseae</taxon>
        <taxon>Cucumis</taxon>
    </lineage>
</organism>
<name>A0A9I9D351_CUCME</name>
<proteinExistence type="predicted"/>